<evidence type="ECO:0000313" key="4">
    <source>
        <dbReference type="Proteomes" id="UP001283361"/>
    </source>
</evidence>
<keyword evidence="4" id="KW-1185">Reference proteome</keyword>
<feature type="region of interest" description="Disordered" evidence="2">
    <location>
        <begin position="587"/>
        <end position="633"/>
    </location>
</feature>
<keyword evidence="1" id="KW-0175">Coiled coil</keyword>
<evidence type="ECO:0000256" key="2">
    <source>
        <dbReference type="SAM" id="MobiDB-lite"/>
    </source>
</evidence>
<comment type="caution">
    <text evidence="3">The sequence shown here is derived from an EMBL/GenBank/DDBJ whole genome shotgun (WGS) entry which is preliminary data.</text>
</comment>
<organism evidence="3 4">
    <name type="scientific">Elysia crispata</name>
    <name type="common">lettuce slug</name>
    <dbReference type="NCBI Taxonomy" id="231223"/>
    <lineage>
        <taxon>Eukaryota</taxon>
        <taxon>Metazoa</taxon>
        <taxon>Spiralia</taxon>
        <taxon>Lophotrochozoa</taxon>
        <taxon>Mollusca</taxon>
        <taxon>Gastropoda</taxon>
        <taxon>Heterobranchia</taxon>
        <taxon>Euthyneura</taxon>
        <taxon>Panpulmonata</taxon>
        <taxon>Sacoglossa</taxon>
        <taxon>Placobranchoidea</taxon>
        <taxon>Plakobranchidae</taxon>
        <taxon>Elysia</taxon>
    </lineage>
</organism>
<accession>A0AAE1D825</accession>
<feature type="compositionally biased region" description="Acidic residues" evidence="2">
    <location>
        <begin position="614"/>
        <end position="633"/>
    </location>
</feature>
<reference evidence="3" key="1">
    <citation type="journal article" date="2023" name="G3 (Bethesda)">
        <title>A reference genome for the long-term kleptoplast-retaining sea slug Elysia crispata morphotype clarki.</title>
        <authorList>
            <person name="Eastman K.E."/>
            <person name="Pendleton A.L."/>
            <person name="Shaikh M.A."/>
            <person name="Suttiyut T."/>
            <person name="Ogas R."/>
            <person name="Tomko P."/>
            <person name="Gavelis G."/>
            <person name="Widhalm J.R."/>
            <person name="Wisecaver J.H."/>
        </authorList>
    </citation>
    <scope>NUCLEOTIDE SEQUENCE</scope>
    <source>
        <strain evidence="3">ECLA1</strain>
    </source>
</reference>
<name>A0AAE1D825_9GAST</name>
<feature type="coiled-coil region" evidence="1">
    <location>
        <begin position="347"/>
        <end position="395"/>
    </location>
</feature>
<evidence type="ECO:0000256" key="1">
    <source>
        <dbReference type="SAM" id="Coils"/>
    </source>
</evidence>
<proteinExistence type="predicted"/>
<evidence type="ECO:0000313" key="3">
    <source>
        <dbReference type="EMBL" id="KAK3759823.1"/>
    </source>
</evidence>
<sequence>MAEEGLGLRSDCTPPVLLESGASYSHEETSKFNLAEDVKVFLEDETFTQLRRHFMMQGKGRRPDLPQVDGVTNKLLLQLFLLKEEMSVSYRQMTTWLHKLLPSTQTVSEGRIKHRVSVILDHMKALDTDKTTDMLCKDHIFDNCTLPQPLVSLGIHLDNLCDPEKYDKAPQDDISNHAVVCLSQIMTRENKSPIFLRRWLVKLSSACSALSEKKLKISIENLLKTYKKLTKNKKGNNLDQFLQENFVKKESTAVSVPHPNVCKRCQENEKLDSLIKQLENEVSFLKSCKENLESEIRTKDEVIKEIQVDKDKLMCQFKELKAFTAEEMSYKKHIKQLETKLEEISDTKLYYRRNKELNKANEELRNKVNALESSLEKEQKVNVELKKKVKSEQDLKTIALLATYLTSPYWALMNSNTPYGKFPAFVQNMKTALERWSSDAFDLSNLHDEQPIFGSEFTSRSDTANLFLNSDFCRKHGKILKEKNKAAVQMVNKKIKEKIIENERKKKEKEIQDKERHASLLNDIMHQGGLCQTKEDLDNLLSQPQPLQNLKSQMRFRKHYMGAKDLRLTGNFRMLYHSLCCHLGFESDIDSTQEPPSKRRKIDISGNESPSESSDLDLNQDEEESESESDSEC</sequence>
<dbReference type="Proteomes" id="UP001283361">
    <property type="component" value="Unassembled WGS sequence"/>
</dbReference>
<feature type="coiled-coil region" evidence="1">
    <location>
        <begin position="268"/>
        <end position="309"/>
    </location>
</feature>
<gene>
    <name evidence="3" type="ORF">RRG08_031652</name>
</gene>
<feature type="coiled-coil region" evidence="1">
    <location>
        <begin position="488"/>
        <end position="517"/>
    </location>
</feature>
<dbReference type="AlphaFoldDB" id="A0AAE1D825"/>
<dbReference type="Gene3D" id="1.10.287.1490">
    <property type="match status" value="1"/>
</dbReference>
<protein>
    <submittedName>
        <fullName evidence="3">Uncharacterized protein</fullName>
    </submittedName>
</protein>
<dbReference type="EMBL" id="JAWDGP010005067">
    <property type="protein sequence ID" value="KAK3759823.1"/>
    <property type="molecule type" value="Genomic_DNA"/>
</dbReference>